<accession>A0A9W9TTJ8</accession>
<dbReference type="AlphaFoldDB" id="A0A9W9TTJ8"/>
<comment type="caution">
    <text evidence="1">The sequence shown here is derived from an EMBL/GenBank/DDBJ whole genome shotgun (WGS) entry which is preliminary data.</text>
</comment>
<dbReference type="Proteomes" id="UP001147733">
    <property type="component" value="Unassembled WGS sequence"/>
</dbReference>
<dbReference type="RefSeq" id="XP_056503717.1">
    <property type="nucleotide sequence ID" value="XM_056641223.1"/>
</dbReference>
<evidence type="ECO:0000313" key="2">
    <source>
        <dbReference type="Proteomes" id="UP001147733"/>
    </source>
</evidence>
<dbReference type="InterPro" id="IPR010354">
    <property type="entry name" value="Oleate_hydratase"/>
</dbReference>
<dbReference type="GO" id="GO:0006631">
    <property type="term" value="P:fatty acid metabolic process"/>
    <property type="evidence" value="ECO:0007669"/>
    <property type="project" value="InterPro"/>
</dbReference>
<reference evidence="1" key="1">
    <citation type="submission" date="2022-11" db="EMBL/GenBank/DDBJ databases">
        <authorList>
            <person name="Petersen C."/>
        </authorList>
    </citation>
    <scope>NUCLEOTIDE SEQUENCE</scope>
    <source>
        <strain evidence="1">IBT 23319</strain>
    </source>
</reference>
<dbReference type="GO" id="GO:0071949">
    <property type="term" value="F:FAD binding"/>
    <property type="evidence" value="ECO:0007669"/>
    <property type="project" value="InterPro"/>
</dbReference>
<dbReference type="GeneID" id="81380390"/>
<proteinExistence type="predicted"/>
<dbReference type="EMBL" id="JAPQKT010000002">
    <property type="protein sequence ID" value="KAJ5240712.1"/>
    <property type="molecule type" value="Genomic_DNA"/>
</dbReference>
<dbReference type="Pfam" id="PF06100">
    <property type="entry name" value="MCRA"/>
    <property type="match status" value="1"/>
</dbReference>
<keyword evidence="2" id="KW-1185">Reference proteome</keyword>
<gene>
    <name evidence="1" type="ORF">N7469_002303</name>
</gene>
<dbReference type="GO" id="GO:0050151">
    <property type="term" value="F:oleate hydratase activity"/>
    <property type="evidence" value="ECO:0007669"/>
    <property type="project" value="InterPro"/>
</dbReference>
<dbReference type="PANTHER" id="PTHR37417">
    <property type="entry name" value="67 KDA MYOSIN-CROSS-REACTIVE ANTIGEN FAMILY PROTEIN (AFU_ORTHOLOGUE AFUA_5G09970)"/>
    <property type="match status" value="1"/>
</dbReference>
<dbReference type="InterPro" id="IPR036188">
    <property type="entry name" value="FAD/NAD-bd_sf"/>
</dbReference>
<organism evidence="1 2">
    <name type="scientific">Penicillium citrinum</name>
    <dbReference type="NCBI Taxonomy" id="5077"/>
    <lineage>
        <taxon>Eukaryota</taxon>
        <taxon>Fungi</taxon>
        <taxon>Dikarya</taxon>
        <taxon>Ascomycota</taxon>
        <taxon>Pezizomycotina</taxon>
        <taxon>Eurotiomycetes</taxon>
        <taxon>Eurotiomycetidae</taxon>
        <taxon>Eurotiales</taxon>
        <taxon>Aspergillaceae</taxon>
        <taxon>Penicillium</taxon>
    </lineage>
</organism>
<name>A0A9W9TTJ8_PENCI</name>
<evidence type="ECO:0000313" key="1">
    <source>
        <dbReference type="EMBL" id="KAJ5240712.1"/>
    </source>
</evidence>
<dbReference type="Gene3D" id="3.50.50.60">
    <property type="entry name" value="FAD/NAD(P)-binding domain"/>
    <property type="match status" value="2"/>
</dbReference>
<protein>
    <submittedName>
        <fullName evidence="1">Uncharacterized protein</fullName>
    </submittedName>
</protein>
<reference evidence="1" key="2">
    <citation type="journal article" date="2023" name="IMA Fungus">
        <title>Comparative genomic study of the Penicillium genus elucidates a diverse pangenome and 15 lateral gene transfer events.</title>
        <authorList>
            <person name="Petersen C."/>
            <person name="Sorensen T."/>
            <person name="Nielsen M.R."/>
            <person name="Sondergaard T.E."/>
            <person name="Sorensen J.L."/>
            <person name="Fitzpatrick D.A."/>
            <person name="Frisvad J.C."/>
            <person name="Nielsen K.L."/>
        </authorList>
    </citation>
    <scope>NUCLEOTIDE SEQUENCE</scope>
    <source>
        <strain evidence="1">IBT 23319</strain>
    </source>
</reference>
<sequence>MDPNTNSQMGSNAYIYFNGAPEPSNTDAEVPGEKIHILDLQPQPKYALENSVGIAIEGSITAELIESSHFDCIWRHLRKPCESYDDVLCLEFKQHNESSSRSTRTAVEAFMSKPANFMDSVGRGLLWRKNRKLTINALVNDETSFEQKSIDEVFDSSFWGSGLWEKASSFGFRPSHSAAEFHRYLCQYLDDMKSDRVQAHSLLDYTLHKSTLEPLRSYLKEEGVHFQSNLTVSDVDFLPGEEPCTICRIQAVDAGRQVTIPVEAEDIVIVTIGSAASGSSTGTTAIPPSIVPSKAEILLDNNWSLWYRLARKSSKFGNPSTFCTHMLDSRLVVFAIGLPTVEFNRIYTCAEAVYSEHRKVVSIAKSNWSLKLVFMKQHLPPNKRKNTRVILGYGLTPSARGSFVQKPLNDCCGDEIMAELLGCLGIPVDQVLSTAVTIPRVIPLGLSPLLKRSNDDRPEVIPPNTTNIALVGQYVNLADETALTLQYSVRCAQVAVCRIMGLKNTIPKVEKSFIAARYGNVV</sequence>
<dbReference type="OrthoDB" id="545169at2759"/>
<dbReference type="PANTHER" id="PTHR37417:SF4">
    <property type="entry name" value="67 KDA MYOSIN-CROSS-REACTIVE ANTIGEN FAMILY PROTEIN (AFU_ORTHOLOGUE AFUA_3G03570)"/>
    <property type="match status" value="1"/>
</dbReference>